<dbReference type="Proteomes" id="UP000272117">
    <property type="component" value="Unassembled WGS sequence"/>
</dbReference>
<evidence type="ECO:0000313" key="2">
    <source>
        <dbReference type="Proteomes" id="UP000272117"/>
    </source>
</evidence>
<dbReference type="RefSeq" id="WP_123129019.1">
    <property type="nucleotide sequence ID" value="NZ_RJJD01000021.1"/>
</dbReference>
<name>A0A3M9MAR5_9BACT</name>
<keyword evidence="2" id="KW-1185">Reference proteome</keyword>
<dbReference type="AlphaFoldDB" id="A0A3M9MAR5"/>
<comment type="caution">
    <text evidence="1">The sequence shown here is derived from an EMBL/GenBank/DDBJ whole genome shotgun (WGS) entry which is preliminary data.</text>
</comment>
<dbReference type="EMBL" id="RJJD01000021">
    <property type="protein sequence ID" value="RNI22662.1"/>
    <property type="molecule type" value="Genomic_DNA"/>
</dbReference>
<sequence length="90" mass="10083">MKDRYEQLMMQEEAAMGTQVSEWMLPAITERTRRLLTDGGVAHTMHSGGIRLQDKLYELDAMACLTSAVEEVAGDVGFWKVLGVYRAVFA</sequence>
<reference evidence="1 2" key="1">
    <citation type="submission" date="2018-11" db="EMBL/GenBank/DDBJ databases">
        <title>Rufibacter latericius sp. nov., isolated from water in Baiyang Lake.</title>
        <authorList>
            <person name="Yang Y."/>
        </authorList>
    </citation>
    <scope>NUCLEOTIDE SEQUENCE [LARGE SCALE GENOMIC DNA]</scope>
    <source>
        <strain evidence="1 2">R-22-1c-1</strain>
    </source>
</reference>
<protein>
    <submittedName>
        <fullName evidence="1">Uncharacterized protein</fullName>
    </submittedName>
</protein>
<proteinExistence type="predicted"/>
<accession>A0A3M9MAR5</accession>
<organism evidence="1 2">
    <name type="scientific">Rufibacter latericius</name>
    <dbReference type="NCBI Taxonomy" id="2487040"/>
    <lineage>
        <taxon>Bacteria</taxon>
        <taxon>Pseudomonadati</taxon>
        <taxon>Bacteroidota</taxon>
        <taxon>Cytophagia</taxon>
        <taxon>Cytophagales</taxon>
        <taxon>Hymenobacteraceae</taxon>
        <taxon>Rufibacter</taxon>
    </lineage>
</organism>
<evidence type="ECO:0000313" key="1">
    <source>
        <dbReference type="EMBL" id="RNI22662.1"/>
    </source>
</evidence>
<gene>
    <name evidence="1" type="ORF">EFB08_21450</name>
</gene>